<dbReference type="InterPro" id="IPR029903">
    <property type="entry name" value="RmlD-like-bd"/>
</dbReference>
<comment type="caution">
    <text evidence="8">The sequence shown here is derived from an EMBL/GenBank/DDBJ whole genome shotgun (WGS) entry which is preliminary data.</text>
</comment>
<dbReference type="UniPathway" id="UPA00281"/>
<dbReference type="GO" id="GO:0019305">
    <property type="term" value="P:dTDP-rhamnose biosynthetic process"/>
    <property type="evidence" value="ECO:0007669"/>
    <property type="project" value="UniProtKB-UniPathway"/>
</dbReference>
<comment type="cofactor">
    <cofactor evidence="6">
        <name>Mg(2+)</name>
        <dbReference type="ChEBI" id="CHEBI:18420"/>
    </cofactor>
    <text evidence="6">Binds 1 Mg(2+) ion per monomer.</text>
</comment>
<sequence>MSTVMITGATGLLGRALCQKISHHHTVIGCGFSRAVAPLHQLDLGDQTAVLSFLDTHQPDYLIHAAAERRPEYCERDHQGTLALNVAATEFLAKTCRQRGIRFFFISTDYVFDGTSPPYLESDPTHPINFYGETKQAAERAIIADSELHTIVRVPVLYGEVTTLEESAVTIIAQQLLDSPSASHDHWAIRYPTHVDDIALTLNDIIANPDVTGIIHISGNQAFTKYEMATIMAQILDVPSYLVTSQATPSGDAKRPKNCALKDTRLLQYGINHQRDFATAVADVLSTHMLRCQ</sequence>
<comment type="function">
    <text evidence="6">Catalyzes the reduction of dTDP-6-deoxy-L-lyxo-4-hexulose to yield dTDP-L-rhamnose.</text>
</comment>
<keyword evidence="6" id="KW-0560">Oxidoreductase</keyword>
<dbReference type="GO" id="GO:0009243">
    <property type="term" value="P:O antigen biosynthetic process"/>
    <property type="evidence" value="ECO:0007669"/>
    <property type="project" value="UniProtKB-UniPathway"/>
</dbReference>
<gene>
    <name evidence="8" type="primary">rfbD</name>
    <name evidence="8" type="ORF">PPEP_a4375</name>
</gene>
<dbReference type="GO" id="GO:0008831">
    <property type="term" value="F:dTDP-4-dehydrorhamnose reductase activity"/>
    <property type="evidence" value="ECO:0007669"/>
    <property type="project" value="UniProtKB-EC"/>
</dbReference>
<proteinExistence type="inferred from homology"/>
<evidence type="ECO:0000256" key="4">
    <source>
        <dbReference type="ARBA" id="ARBA00017099"/>
    </source>
</evidence>
<feature type="domain" description="RmlD-like substrate binding" evidence="7">
    <location>
        <begin position="3"/>
        <end position="287"/>
    </location>
</feature>
<dbReference type="PANTHER" id="PTHR10491:SF4">
    <property type="entry name" value="METHIONINE ADENOSYLTRANSFERASE 2 SUBUNIT BETA"/>
    <property type="match status" value="1"/>
</dbReference>
<evidence type="ECO:0000256" key="6">
    <source>
        <dbReference type="RuleBase" id="RU364082"/>
    </source>
</evidence>
<dbReference type="Gene3D" id="3.40.50.720">
    <property type="entry name" value="NAD(P)-binding Rossmann-like Domain"/>
    <property type="match status" value="1"/>
</dbReference>
<dbReference type="CDD" id="cd05254">
    <property type="entry name" value="dTDP_HR_like_SDR_e"/>
    <property type="match status" value="1"/>
</dbReference>
<dbReference type="Proteomes" id="UP000660708">
    <property type="component" value="Unassembled WGS sequence"/>
</dbReference>
<dbReference type="RefSeq" id="WP_147389224.1">
    <property type="nucleotide sequence ID" value="NZ_AQHF01000029.1"/>
</dbReference>
<dbReference type="InterPro" id="IPR036291">
    <property type="entry name" value="NAD(P)-bd_dom_sf"/>
</dbReference>
<dbReference type="GO" id="GO:0048270">
    <property type="term" value="F:methionine adenosyltransferase regulator activity"/>
    <property type="evidence" value="ECO:0007669"/>
    <property type="project" value="TreeGrafter"/>
</dbReference>
<comment type="pathway">
    <text evidence="1 6">Carbohydrate biosynthesis; dTDP-L-rhamnose biosynthesis.</text>
</comment>
<evidence type="ECO:0000256" key="1">
    <source>
        <dbReference type="ARBA" id="ARBA00004781"/>
    </source>
</evidence>
<dbReference type="GO" id="GO:0048269">
    <property type="term" value="C:methionine adenosyltransferase complex"/>
    <property type="evidence" value="ECO:0007669"/>
    <property type="project" value="TreeGrafter"/>
</dbReference>
<accession>A0A8I0MY42</accession>
<reference evidence="8 9" key="1">
    <citation type="submission" date="2015-06" db="EMBL/GenBank/DDBJ databases">
        <title>Genome sequence of Pseudoalteromonas peptidolytica.</title>
        <authorList>
            <person name="Xie B.-B."/>
            <person name="Rong J.-C."/>
            <person name="Qin Q.-L."/>
            <person name="Zhang Y.-Z."/>
        </authorList>
    </citation>
    <scope>NUCLEOTIDE SEQUENCE [LARGE SCALE GENOMIC DNA]</scope>
    <source>
        <strain evidence="8 9">F12-50-A1</strain>
    </source>
</reference>
<dbReference type="UniPathway" id="UPA00124"/>
<dbReference type="Pfam" id="PF04321">
    <property type="entry name" value="RmlD_sub_bind"/>
    <property type="match status" value="1"/>
</dbReference>
<dbReference type="PANTHER" id="PTHR10491">
    <property type="entry name" value="DTDP-4-DEHYDRORHAMNOSE REDUCTASE"/>
    <property type="match status" value="1"/>
</dbReference>
<dbReference type="EMBL" id="AQHF01000029">
    <property type="protein sequence ID" value="MBE0347976.1"/>
    <property type="molecule type" value="Genomic_DNA"/>
</dbReference>
<evidence type="ECO:0000313" key="8">
    <source>
        <dbReference type="EMBL" id="MBE0347976.1"/>
    </source>
</evidence>
<dbReference type="AlphaFoldDB" id="A0A8I0MY42"/>
<evidence type="ECO:0000313" key="9">
    <source>
        <dbReference type="Proteomes" id="UP000660708"/>
    </source>
</evidence>
<evidence type="ECO:0000256" key="3">
    <source>
        <dbReference type="ARBA" id="ARBA00012929"/>
    </source>
</evidence>
<keyword evidence="9" id="KW-1185">Reference proteome</keyword>
<dbReference type="SUPFAM" id="SSF51735">
    <property type="entry name" value="NAD(P)-binding Rossmann-fold domains"/>
    <property type="match status" value="1"/>
</dbReference>
<keyword evidence="6" id="KW-0521">NADP</keyword>
<dbReference type="InterPro" id="IPR005913">
    <property type="entry name" value="dTDP_dehydrorham_reduct"/>
</dbReference>
<comment type="catalytic activity">
    <reaction evidence="5 6">
        <text>dTDP-beta-L-rhamnose + NADP(+) = dTDP-4-dehydro-beta-L-rhamnose + NADPH + H(+)</text>
        <dbReference type="Rhea" id="RHEA:21796"/>
        <dbReference type="ChEBI" id="CHEBI:15378"/>
        <dbReference type="ChEBI" id="CHEBI:57510"/>
        <dbReference type="ChEBI" id="CHEBI:57783"/>
        <dbReference type="ChEBI" id="CHEBI:58349"/>
        <dbReference type="ChEBI" id="CHEBI:62830"/>
        <dbReference type="EC" id="1.1.1.133"/>
    </reaction>
</comment>
<protein>
    <recommendedName>
        <fullName evidence="4 6">dTDP-4-dehydrorhamnose reductase</fullName>
        <ecNumber evidence="3 6">1.1.1.133</ecNumber>
    </recommendedName>
</protein>
<name>A0A8I0MY42_9GAMM</name>
<dbReference type="EC" id="1.1.1.133" evidence="3 6"/>
<dbReference type="GO" id="GO:0006556">
    <property type="term" value="P:S-adenosylmethionine biosynthetic process"/>
    <property type="evidence" value="ECO:0007669"/>
    <property type="project" value="TreeGrafter"/>
</dbReference>
<evidence type="ECO:0000256" key="5">
    <source>
        <dbReference type="ARBA" id="ARBA00048200"/>
    </source>
</evidence>
<evidence type="ECO:0000259" key="7">
    <source>
        <dbReference type="Pfam" id="PF04321"/>
    </source>
</evidence>
<evidence type="ECO:0000256" key="2">
    <source>
        <dbReference type="ARBA" id="ARBA00010944"/>
    </source>
</evidence>
<comment type="similarity">
    <text evidence="2 6">Belongs to the dTDP-4-dehydrorhamnose reductase family.</text>
</comment>
<organism evidence="8 9">
    <name type="scientific">Pseudoalteromonas peptidolytica F12-50-A1</name>
    <dbReference type="NCBI Taxonomy" id="1315280"/>
    <lineage>
        <taxon>Bacteria</taxon>
        <taxon>Pseudomonadati</taxon>
        <taxon>Pseudomonadota</taxon>
        <taxon>Gammaproteobacteria</taxon>
        <taxon>Alteromonadales</taxon>
        <taxon>Pseudoalteromonadaceae</taxon>
        <taxon>Pseudoalteromonas</taxon>
    </lineage>
</organism>